<feature type="transmembrane region" description="Helical" evidence="2">
    <location>
        <begin position="180"/>
        <end position="201"/>
    </location>
</feature>
<reference evidence="3 4" key="1">
    <citation type="submission" date="2019-02" db="EMBL/GenBank/DDBJ databases">
        <title>Genome sequencing of the rare red list fungi Dentipellis fragilis.</title>
        <authorList>
            <person name="Buettner E."/>
            <person name="Kellner H."/>
        </authorList>
    </citation>
    <scope>NUCLEOTIDE SEQUENCE [LARGE SCALE GENOMIC DNA]</scope>
    <source>
        <strain evidence="3 4">DSM 105465</strain>
    </source>
</reference>
<keyword evidence="2" id="KW-1133">Transmembrane helix</keyword>
<sequence length="368" mass="40697">MDDNAKPFSPRYPVAAVYVNALVVVVPNMITQMILYGINVSLSTATTTVLLRRSTGEGLVHRWLLLVLTLMFTIATTDIAMNTLYFLLGTKDDIDYQITEQLRYTRTRQFLLIIQAALGDSVAQWLLRKKYIAVILPVLTALASFAFGIYLANAGIQAFGNDGVDDHSSGPLFIWDNKSWTWAAITVICTVYCTVAISARIYLSARLTKSSKLFAVIVFVVETSFIYTLGVILYLIAASGILHPLTDVQNMLMGAIVQLPPIVLCLLLLQIKFYNSGSNAVRYTNPEPARPQDVLRRIFRTGREAPADSQMSTFRVASAPVHTSTHTISMPAESHYPDAVDDMPDEDDHESDAIGQRVKKVSDVLDIA</sequence>
<dbReference type="OrthoDB" id="2935120at2759"/>
<dbReference type="AlphaFoldDB" id="A0A4Y9Y2W4"/>
<evidence type="ECO:0000313" key="3">
    <source>
        <dbReference type="EMBL" id="TFY56268.1"/>
    </source>
</evidence>
<evidence type="ECO:0000313" key="4">
    <source>
        <dbReference type="Proteomes" id="UP000298327"/>
    </source>
</evidence>
<name>A0A4Y9Y2W4_9AGAM</name>
<dbReference type="Proteomes" id="UP000298327">
    <property type="component" value="Unassembled WGS sequence"/>
</dbReference>
<protein>
    <recommendedName>
        <fullName evidence="5">G-protein coupled receptors family 1 profile domain-containing protein</fullName>
    </recommendedName>
</protein>
<feature type="transmembrane region" description="Helical" evidence="2">
    <location>
        <begin position="248"/>
        <end position="269"/>
    </location>
</feature>
<evidence type="ECO:0000256" key="1">
    <source>
        <dbReference type="SAM" id="MobiDB-lite"/>
    </source>
</evidence>
<keyword evidence="2" id="KW-0812">Transmembrane</keyword>
<proteinExistence type="predicted"/>
<feature type="transmembrane region" description="Helical" evidence="2">
    <location>
        <begin position="134"/>
        <end position="160"/>
    </location>
</feature>
<evidence type="ECO:0000256" key="2">
    <source>
        <dbReference type="SAM" id="Phobius"/>
    </source>
</evidence>
<keyword evidence="2" id="KW-0472">Membrane</keyword>
<feature type="transmembrane region" description="Helical" evidence="2">
    <location>
        <begin position="63"/>
        <end position="88"/>
    </location>
</feature>
<comment type="caution">
    <text evidence="3">The sequence shown here is derived from an EMBL/GenBank/DDBJ whole genome shotgun (WGS) entry which is preliminary data.</text>
</comment>
<dbReference type="EMBL" id="SEOQ01000842">
    <property type="protein sequence ID" value="TFY56268.1"/>
    <property type="molecule type" value="Genomic_DNA"/>
</dbReference>
<feature type="compositionally biased region" description="Acidic residues" evidence="1">
    <location>
        <begin position="339"/>
        <end position="350"/>
    </location>
</feature>
<keyword evidence="4" id="KW-1185">Reference proteome</keyword>
<accession>A0A4Y9Y2W4</accession>
<feature type="region of interest" description="Disordered" evidence="1">
    <location>
        <begin position="332"/>
        <end position="354"/>
    </location>
</feature>
<evidence type="ECO:0008006" key="5">
    <source>
        <dbReference type="Google" id="ProtNLM"/>
    </source>
</evidence>
<feature type="transmembrane region" description="Helical" evidence="2">
    <location>
        <begin position="213"/>
        <end position="236"/>
    </location>
</feature>
<organism evidence="3 4">
    <name type="scientific">Dentipellis fragilis</name>
    <dbReference type="NCBI Taxonomy" id="205917"/>
    <lineage>
        <taxon>Eukaryota</taxon>
        <taxon>Fungi</taxon>
        <taxon>Dikarya</taxon>
        <taxon>Basidiomycota</taxon>
        <taxon>Agaricomycotina</taxon>
        <taxon>Agaricomycetes</taxon>
        <taxon>Russulales</taxon>
        <taxon>Hericiaceae</taxon>
        <taxon>Dentipellis</taxon>
    </lineage>
</organism>
<gene>
    <name evidence="3" type="ORF">EVG20_g8993</name>
</gene>